<protein>
    <submittedName>
        <fullName evidence="1">Uncharacterized protein</fullName>
    </submittedName>
</protein>
<dbReference type="AlphaFoldDB" id="A0A0F8YE37"/>
<reference evidence="1" key="1">
    <citation type="journal article" date="2015" name="Nature">
        <title>Complex archaea that bridge the gap between prokaryotes and eukaryotes.</title>
        <authorList>
            <person name="Spang A."/>
            <person name="Saw J.H."/>
            <person name="Jorgensen S.L."/>
            <person name="Zaremba-Niedzwiedzka K."/>
            <person name="Martijn J."/>
            <person name="Lind A.E."/>
            <person name="van Eijk R."/>
            <person name="Schleper C."/>
            <person name="Guy L."/>
            <person name="Ettema T.J."/>
        </authorList>
    </citation>
    <scope>NUCLEOTIDE SEQUENCE</scope>
</reference>
<dbReference type="EMBL" id="LAZR01057503">
    <property type="protein sequence ID" value="KKK71945.1"/>
    <property type="molecule type" value="Genomic_DNA"/>
</dbReference>
<organism evidence="1">
    <name type="scientific">marine sediment metagenome</name>
    <dbReference type="NCBI Taxonomy" id="412755"/>
    <lineage>
        <taxon>unclassified sequences</taxon>
        <taxon>metagenomes</taxon>
        <taxon>ecological metagenomes</taxon>
    </lineage>
</organism>
<name>A0A0F8YE37_9ZZZZ</name>
<proteinExistence type="predicted"/>
<sequence>GACDGRVEMARDWVEQKPVGEVADCDQRPSCYFSFLDLNRMRETTYYVLRSWVPRWLWSVTPHFAKPWLTKQEHGDFTPEGILRVAARYREMESALDKIVVGEEK</sequence>
<comment type="caution">
    <text evidence="1">The sequence shown here is derived from an EMBL/GenBank/DDBJ whole genome shotgun (WGS) entry which is preliminary data.</text>
</comment>
<gene>
    <name evidence="1" type="ORF">LCGC14_2908820</name>
</gene>
<feature type="non-terminal residue" evidence="1">
    <location>
        <position position="1"/>
    </location>
</feature>
<accession>A0A0F8YE37</accession>
<evidence type="ECO:0000313" key="1">
    <source>
        <dbReference type="EMBL" id="KKK71945.1"/>
    </source>
</evidence>